<dbReference type="AlphaFoldDB" id="A0A2N1PJG0"/>
<evidence type="ECO:0000313" key="1">
    <source>
        <dbReference type="EMBL" id="PKK88474.1"/>
    </source>
</evidence>
<proteinExistence type="predicted"/>
<protein>
    <submittedName>
        <fullName evidence="1">Uncharacterized protein</fullName>
    </submittedName>
</protein>
<reference evidence="1 2" key="1">
    <citation type="journal article" date="2017" name="ISME J.">
        <title>Potential for microbial H2 and metal transformations associated with novel bacteria and archaea in deep terrestrial subsurface sediments.</title>
        <authorList>
            <person name="Hernsdorf A.W."/>
            <person name="Amano Y."/>
            <person name="Miyakawa K."/>
            <person name="Ise K."/>
            <person name="Suzuki Y."/>
            <person name="Anantharaman K."/>
            <person name="Probst A."/>
            <person name="Burstein D."/>
            <person name="Thomas B.C."/>
            <person name="Banfield J.F."/>
        </authorList>
    </citation>
    <scope>NUCLEOTIDE SEQUENCE [LARGE SCALE GENOMIC DNA]</scope>
    <source>
        <strain evidence="1">HGW-Wallbacteria-1</strain>
    </source>
</reference>
<dbReference type="EMBL" id="PGXC01000045">
    <property type="protein sequence ID" value="PKK88474.1"/>
    <property type="molecule type" value="Genomic_DNA"/>
</dbReference>
<evidence type="ECO:0000313" key="2">
    <source>
        <dbReference type="Proteomes" id="UP000233256"/>
    </source>
</evidence>
<accession>A0A2N1PJG0</accession>
<gene>
    <name evidence="1" type="ORF">CVV64_18670</name>
</gene>
<organism evidence="1 2">
    <name type="scientific">Candidatus Wallbacteria bacterium HGW-Wallbacteria-1</name>
    <dbReference type="NCBI Taxonomy" id="2013854"/>
    <lineage>
        <taxon>Bacteria</taxon>
        <taxon>Candidatus Walliibacteriota</taxon>
    </lineage>
</organism>
<sequence>MVDFSENKAAFNMYSALDSSVPQFKVFLKEVALLFGLEFRSDIYIYTVLSTEEKVLVDFLGGCPAEPHCHWGDDIAVRQCRLKNFIESDDFAQYCTGRISGGSVVSLGVRPLLQACLASLKLPQWVKSLHDKLDHLNGHDESFMVIICVNDFNEATLKRMSNLLVHEWLHLLFFSNGVKFQNFMKNDSSAWLLDEGLATWVEARFATGKWDNRQLMEEKFHFLKEKGAPPTVTGYYEKGAWFSEIFCSLPKEQWADKLRGLLQ</sequence>
<dbReference type="Proteomes" id="UP000233256">
    <property type="component" value="Unassembled WGS sequence"/>
</dbReference>
<name>A0A2N1PJG0_9BACT</name>
<comment type="caution">
    <text evidence="1">The sequence shown here is derived from an EMBL/GenBank/DDBJ whole genome shotgun (WGS) entry which is preliminary data.</text>
</comment>